<dbReference type="VEuPathDB" id="TrichDB:TVAG_188550"/>
<evidence type="ECO:0000313" key="2">
    <source>
        <dbReference type="EMBL" id="EAY08768.1"/>
    </source>
</evidence>
<accession>A2EEX0</accession>
<dbReference type="AlphaFoldDB" id="A2EEX0"/>
<dbReference type="EMBL" id="DS113371">
    <property type="protein sequence ID" value="EAY08768.1"/>
    <property type="molecule type" value="Genomic_DNA"/>
</dbReference>
<reference evidence="2" key="2">
    <citation type="journal article" date="2007" name="Science">
        <title>Draft genome sequence of the sexually transmitted pathogen Trichomonas vaginalis.</title>
        <authorList>
            <person name="Carlton J.M."/>
            <person name="Hirt R.P."/>
            <person name="Silva J.C."/>
            <person name="Delcher A.L."/>
            <person name="Schatz M."/>
            <person name="Zhao Q."/>
            <person name="Wortman J.R."/>
            <person name="Bidwell S.L."/>
            <person name="Alsmark U.C.M."/>
            <person name="Besteiro S."/>
            <person name="Sicheritz-Ponten T."/>
            <person name="Noel C.J."/>
            <person name="Dacks J.B."/>
            <person name="Foster P.G."/>
            <person name="Simillion C."/>
            <person name="Van de Peer Y."/>
            <person name="Miranda-Saavedra D."/>
            <person name="Barton G.J."/>
            <person name="Westrop G.D."/>
            <person name="Mueller S."/>
            <person name="Dessi D."/>
            <person name="Fiori P.L."/>
            <person name="Ren Q."/>
            <person name="Paulsen I."/>
            <person name="Zhang H."/>
            <person name="Bastida-Corcuera F.D."/>
            <person name="Simoes-Barbosa A."/>
            <person name="Brown M.T."/>
            <person name="Hayes R.D."/>
            <person name="Mukherjee M."/>
            <person name="Okumura C.Y."/>
            <person name="Schneider R."/>
            <person name="Smith A.J."/>
            <person name="Vanacova S."/>
            <person name="Villalvazo M."/>
            <person name="Haas B.J."/>
            <person name="Pertea M."/>
            <person name="Feldblyum T.V."/>
            <person name="Utterback T.R."/>
            <person name="Shu C.L."/>
            <person name="Osoegawa K."/>
            <person name="de Jong P.J."/>
            <person name="Hrdy I."/>
            <person name="Horvathova L."/>
            <person name="Zubacova Z."/>
            <person name="Dolezal P."/>
            <person name="Malik S.B."/>
            <person name="Logsdon J.M. Jr."/>
            <person name="Henze K."/>
            <person name="Gupta A."/>
            <person name="Wang C.C."/>
            <person name="Dunne R.L."/>
            <person name="Upcroft J.A."/>
            <person name="Upcroft P."/>
            <person name="White O."/>
            <person name="Salzberg S.L."/>
            <person name="Tang P."/>
            <person name="Chiu C.-H."/>
            <person name="Lee Y.-S."/>
            <person name="Embley T.M."/>
            <person name="Coombs G.H."/>
            <person name="Mottram J.C."/>
            <person name="Tachezy J."/>
            <person name="Fraser-Liggett C.M."/>
            <person name="Johnson P.J."/>
        </authorList>
    </citation>
    <scope>NUCLEOTIDE SEQUENCE [LARGE SCALE GENOMIC DNA]</scope>
    <source>
        <strain evidence="2">G3</strain>
    </source>
</reference>
<dbReference type="InParanoid" id="A2EEX0"/>
<feature type="region of interest" description="Disordered" evidence="1">
    <location>
        <begin position="22"/>
        <end position="46"/>
    </location>
</feature>
<protein>
    <submittedName>
        <fullName evidence="2">Uncharacterized protein</fullName>
    </submittedName>
</protein>
<name>A2EEX0_TRIV3</name>
<organism evidence="2 3">
    <name type="scientific">Trichomonas vaginalis (strain ATCC PRA-98 / G3)</name>
    <dbReference type="NCBI Taxonomy" id="412133"/>
    <lineage>
        <taxon>Eukaryota</taxon>
        <taxon>Metamonada</taxon>
        <taxon>Parabasalia</taxon>
        <taxon>Trichomonadida</taxon>
        <taxon>Trichomonadidae</taxon>
        <taxon>Trichomonas</taxon>
    </lineage>
</organism>
<dbReference type="VEuPathDB" id="TrichDB:TVAGG3_0472100"/>
<dbReference type="RefSeq" id="XP_001320991.1">
    <property type="nucleotide sequence ID" value="XM_001320956.1"/>
</dbReference>
<keyword evidence="3" id="KW-1185">Reference proteome</keyword>
<evidence type="ECO:0000313" key="3">
    <source>
        <dbReference type="Proteomes" id="UP000001542"/>
    </source>
</evidence>
<gene>
    <name evidence="2" type="ORF">TVAG_188550</name>
</gene>
<sequence length="211" mass="23851">MMFFSYQSRPEPAPKQIIELEDIEPEEENNVVPNRPPPQQVNQPPANIYNEKKTKKHLNAAALMITSEKPKVKPEQRELPPDIATPSQQEEIPVKVSIQRPETDLKIPSPHKPKFQGRLLGNLTSLAPIANNILNSDKSIPTNVPERKRAFQPQNNIPQIDSTNGIQQIPAPRIPNRKIEQQAEMFQNQDMANLPEASHQKPRGRLLGSLL</sequence>
<feature type="region of interest" description="Disordered" evidence="1">
    <location>
        <begin position="192"/>
        <end position="211"/>
    </location>
</feature>
<proteinExistence type="predicted"/>
<dbReference type="KEGG" id="tva:4766675"/>
<reference evidence="2" key="1">
    <citation type="submission" date="2006-10" db="EMBL/GenBank/DDBJ databases">
        <authorList>
            <person name="Amadeo P."/>
            <person name="Zhao Q."/>
            <person name="Wortman J."/>
            <person name="Fraser-Liggett C."/>
            <person name="Carlton J."/>
        </authorList>
    </citation>
    <scope>NUCLEOTIDE SEQUENCE</scope>
    <source>
        <strain evidence="2">G3</strain>
    </source>
</reference>
<dbReference type="Proteomes" id="UP000001542">
    <property type="component" value="Unassembled WGS sequence"/>
</dbReference>
<evidence type="ECO:0000256" key="1">
    <source>
        <dbReference type="SAM" id="MobiDB-lite"/>
    </source>
</evidence>